<dbReference type="InterPro" id="IPR006564">
    <property type="entry name" value="Znf_PMZ"/>
</dbReference>
<organism evidence="7 8">
    <name type="scientific">Cinchona calisaya</name>
    <dbReference type="NCBI Taxonomy" id="153742"/>
    <lineage>
        <taxon>Eukaryota</taxon>
        <taxon>Viridiplantae</taxon>
        <taxon>Streptophyta</taxon>
        <taxon>Embryophyta</taxon>
        <taxon>Tracheophyta</taxon>
        <taxon>Spermatophyta</taxon>
        <taxon>Magnoliopsida</taxon>
        <taxon>eudicotyledons</taxon>
        <taxon>Gunneridae</taxon>
        <taxon>Pentapetalae</taxon>
        <taxon>asterids</taxon>
        <taxon>lamiids</taxon>
        <taxon>Gentianales</taxon>
        <taxon>Rubiaceae</taxon>
        <taxon>Cinchonoideae</taxon>
        <taxon>Cinchoneae</taxon>
        <taxon>Cinchona</taxon>
    </lineage>
</organism>
<evidence type="ECO:0000256" key="4">
    <source>
        <dbReference type="PROSITE-ProRule" id="PRU00325"/>
    </source>
</evidence>
<feature type="compositionally biased region" description="Basic residues" evidence="5">
    <location>
        <begin position="674"/>
        <end position="689"/>
    </location>
</feature>
<dbReference type="PANTHER" id="PTHR31973">
    <property type="entry name" value="POLYPROTEIN, PUTATIVE-RELATED"/>
    <property type="match status" value="1"/>
</dbReference>
<dbReference type="Pfam" id="PF04434">
    <property type="entry name" value="SWIM"/>
    <property type="match status" value="1"/>
</dbReference>
<dbReference type="EMBL" id="JBJUIK010000015">
    <property type="protein sequence ID" value="KAL3501442.1"/>
    <property type="molecule type" value="Genomic_DNA"/>
</dbReference>
<comment type="caution">
    <text evidence="7">The sequence shown here is derived from an EMBL/GenBank/DDBJ whole genome shotgun (WGS) entry which is preliminary data.</text>
</comment>
<name>A0ABD2Y4T9_9GENT</name>
<keyword evidence="8" id="KW-1185">Reference proteome</keyword>
<accession>A0ABD2Y4T9</accession>
<dbReference type="InterPro" id="IPR018289">
    <property type="entry name" value="MULE_transposase_dom"/>
</dbReference>
<dbReference type="Proteomes" id="UP001630127">
    <property type="component" value="Unassembled WGS sequence"/>
</dbReference>
<dbReference type="Pfam" id="PF03108">
    <property type="entry name" value="DBD_Tnp_Mut"/>
    <property type="match status" value="1"/>
</dbReference>
<feature type="domain" description="SWIM-type" evidence="6">
    <location>
        <begin position="599"/>
        <end position="631"/>
    </location>
</feature>
<keyword evidence="3" id="KW-0862">Zinc</keyword>
<evidence type="ECO:0000256" key="5">
    <source>
        <dbReference type="SAM" id="MobiDB-lite"/>
    </source>
</evidence>
<feature type="compositionally biased region" description="Basic and acidic residues" evidence="5">
    <location>
        <begin position="690"/>
        <end position="701"/>
    </location>
</feature>
<dbReference type="SMART" id="SM00343">
    <property type="entry name" value="ZnF_C2HC"/>
    <property type="match status" value="3"/>
</dbReference>
<feature type="compositionally biased region" description="Acidic residues" evidence="5">
    <location>
        <begin position="908"/>
        <end position="918"/>
    </location>
</feature>
<evidence type="ECO:0000259" key="6">
    <source>
        <dbReference type="PROSITE" id="PS50966"/>
    </source>
</evidence>
<keyword evidence="1" id="KW-0479">Metal-binding</keyword>
<evidence type="ECO:0000313" key="7">
    <source>
        <dbReference type="EMBL" id="KAL3501442.1"/>
    </source>
</evidence>
<dbReference type="Pfam" id="PF10551">
    <property type="entry name" value="MULE"/>
    <property type="match status" value="1"/>
</dbReference>
<sequence length="918" mass="105859">MSKRKNLKDGVSRTDHVLVHMASSLGYGTEVKLIYKIPMVEGKFRLRQIGIEDDVVDMAGIGKQNGSVELYVTEENNIAFLDGEVSKGDNEDSEVDFGSSGSEGFHDSDYDFSEEDEALIYNEFVANIDGDLSNRISPEQVGRVEQTIEEHELHEPHEHIQEHTHVKATVTTAVNIFDGQQIPVNEESDSFNSDELNNIYGSSDEDVRQTSKFVTFRPEIEMENPNFYVGLQFSSKDEFKEAVHNYAVKWGKKFMWKKNDRNRMRAICKSSHCSWFVFASKMPDSDTFVLKTIGPEHQCGRTFYHKHATSTFLSKRYLDFLRLNRRVRVGEFQDKVHRELNVNITRHQVHKTFQKAKVLIYGKYKEQYTKLWDYCAELLGKNPVVEIENKNSWKWFIEYLQLDLRIYDQQNWTFISDRQKGLGSAICDILPGIEHRHCVRHLHNNFKKLHPGDSLKSRVWACARSTYIKRFENEMESLKQYDEGAHKWLTENSSPNHWTRSHFRTTPKCDILLNNLCESFNSVILEAREKPILGMLENIRIYLMQRLRTKREWISKRTEILCPKIQKKLEKAKEDAAVNIARFSGDSKFEVTHMYGEKFVVDLEKCVCDCRRWELTGIPCSHAICCIQVIGEEPERFVNQCYSKDAYVRAYAPVMGPVNGSNAWPDSKKDPMHAPKKLKLPGRPKKARKREPDEQKNDPKATKKLIRVGMTHMTCSGCHQKGHTIRKCPQKLPQDDLVPSCSDRGSSINSNKCGRCHVIGHNIRRCPGNQVEMEVNHENSEVPQANVEVANIQLETVGAQQNHSRETNDDGCLVQGNNDVEDINENNEGSIVISQVTQEVITVPQQNVQPKKSVRCYFCHNIGHNKKTCMSQQAQDWRNRKAEILFPTYVPSRGNRKRTKQTAHRILDEDEDTNVLAN</sequence>
<feature type="region of interest" description="Disordered" evidence="5">
    <location>
        <begin position="892"/>
        <end position="918"/>
    </location>
</feature>
<dbReference type="PROSITE" id="PS50966">
    <property type="entry name" value="ZF_SWIM"/>
    <property type="match status" value="1"/>
</dbReference>
<proteinExistence type="predicted"/>
<dbReference type="SMART" id="SM00575">
    <property type="entry name" value="ZnF_PMZ"/>
    <property type="match status" value="1"/>
</dbReference>
<feature type="region of interest" description="Disordered" evidence="5">
    <location>
        <begin position="662"/>
        <end position="702"/>
    </location>
</feature>
<dbReference type="PANTHER" id="PTHR31973:SF199">
    <property type="entry name" value="SWIM-TYPE DOMAIN-CONTAINING PROTEIN"/>
    <property type="match status" value="1"/>
</dbReference>
<reference evidence="7 8" key="1">
    <citation type="submission" date="2024-11" db="EMBL/GenBank/DDBJ databases">
        <title>A near-complete genome assembly of Cinchona calisaya.</title>
        <authorList>
            <person name="Lian D.C."/>
            <person name="Zhao X.W."/>
            <person name="Wei L."/>
        </authorList>
    </citation>
    <scope>NUCLEOTIDE SEQUENCE [LARGE SCALE GENOMIC DNA]</scope>
    <source>
        <tissue evidence="7">Nenye</tissue>
    </source>
</reference>
<protein>
    <recommendedName>
        <fullName evidence="6">SWIM-type domain-containing protein</fullName>
    </recommendedName>
</protein>
<dbReference type="Gene3D" id="4.10.60.10">
    <property type="entry name" value="Zinc finger, CCHC-type"/>
    <property type="match status" value="1"/>
</dbReference>
<feature type="compositionally biased region" description="Basic residues" evidence="5">
    <location>
        <begin position="894"/>
        <end position="903"/>
    </location>
</feature>
<dbReference type="InterPro" id="IPR001878">
    <property type="entry name" value="Znf_CCHC"/>
</dbReference>
<dbReference type="GO" id="GO:0008270">
    <property type="term" value="F:zinc ion binding"/>
    <property type="evidence" value="ECO:0007669"/>
    <property type="project" value="UniProtKB-KW"/>
</dbReference>
<evidence type="ECO:0000313" key="8">
    <source>
        <dbReference type="Proteomes" id="UP001630127"/>
    </source>
</evidence>
<evidence type="ECO:0000256" key="3">
    <source>
        <dbReference type="ARBA" id="ARBA00022833"/>
    </source>
</evidence>
<gene>
    <name evidence="7" type="ORF">ACH5RR_035891</name>
</gene>
<evidence type="ECO:0000256" key="2">
    <source>
        <dbReference type="ARBA" id="ARBA00022771"/>
    </source>
</evidence>
<keyword evidence="2 4" id="KW-0863">Zinc-finger</keyword>
<evidence type="ECO:0000256" key="1">
    <source>
        <dbReference type="ARBA" id="ARBA00022723"/>
    </source>
</evidence>
<dbReference type="InterPro" id="IPR004332">
    <property type="entry name" value="Transposase_MuDR"/>
</dbReference>
<dbReference type="InterPro" id="IPR007527">
    <property type="entry name" value="Znf_SWIM"/>
</dbReference>
<dbReference type="AlphaFoldDB" id="A0ABD2Y4T9"/>